<organism evidence="1 2">
    <name type="scientific">Litomosoides sigmodontis</name>
    <name type="common">Filarial nematode worm</name>
    <dbReference type="NCBI Taxonomy" id="42156"/>
    <lineage>
        <taxon>Eukaryota</taxon>
        <taxon>Metazoa</taxon>
        <taxon>Ecdysozoa</taxon>
        <taxon>Nematoda</taxon>
        <taxon>Chromadorea</taxon>
        <taxon>Rhabditida</taxon>
        <taxon>Spirurina</taxon>
        <taxon>Spiruromorpha</taxon>
        <taxon>Filarioidea</taxon>
        <taxon>Onchocercidae</taxon>
        <taxon>Litomosoides</taxon>
    </lineage>
</organism>
<dbReference type="AlphaFoldDB" id="A0A3P7JRE9"/>
<keyword evidence="2" id="KW-1185">Reference proteome</keyword>
<accession>A0A3P7JRE9</accession>
<reference evidence="1 2" key="1">
    <citation type="submission" date="2018-08" db="EMBL/GenBank/DDBJ databases">
        <authorList>
            <person name="Laetsch R D."/>
            <person name="Stevens L."/>
            <person name="Kumar S."/>
            <person name="Blaxter L. M."/>
        </authorList>
    </citation>
    <scope>NUCLEOTIDE SEQUENCE [LARGE SCALE GENOMIC DNA]</scope>
</reference>
<gene>
    <name evidence="1" type="ORF">NLS_LOCUS10174</name>
</gene>
<name>A0A3P7JRE9_LITSI</name>
<evidence type="ECO:0000313" key="1">
    <source>
        <dbReference type="EMBL" id="VDM93444.1"/>
    </source>
</evidence>
<feature type="non-terminal residue" evidence="1">
    <location>
        <position position="1"/>
    </location>
</feature>
<evidence type="ECO:0000313" key="2">
    <source>
        <dbReference type="Proteomes" id="UP000277928"/>
    </source>
</evidence>
<protein>
    <submittedName>
        <fullName evidence="1">Uncharacterized protein</fullName>
    </submittedName>
</protein>
<sequence length="143" mass="16521">SMELVEVPKLPTLADLRRHLGAEPLYLKALGDYLQNWSEVSSRFMSSGAQAMWSRAPAARTRSGVGPRQHSWTIQVPIAAVETPAAPEPFHYRQWKAYRRSTEKCWWRHRVTHTDMWFVLHAVRDLRAGGFMPRGQAKWLLPE</sequence>
<dbReference type="Proteomes" id="UP000277928">
    <property type="component" value="Unassembled WGS sequence"/>
</dbReference>
<proteinExistence type="predicted"/>
<dbReference type="EMBL" id="UYRX01002682">
    <property type="protein sequence ID" value="VDM93444.1"/>
    <property type="molecule type" value="Genomic_DNA"/>
</dbReference>